<dbReference type="RefSeq" id="WP_102994621.1">
    <property type="nucleotide sequence ID" value="NZ_CP025938.1"/>
</dbReference>
<dbReference type="AlphaFoldDB" id="A0A2I7SF30"/>
<dbReference type="EMBL" id="CP025938">
    <property type="protein sequence ID" value="AUS04513.1"/>
    <property type="molecule type" value="Genomic_DNA"/>
</dbReference>
<sequence length="96" mass="10944">MTKTAPSPKKYTLWSFYDSNNQQHKYILSLCMQFGWSKAHKVTGKQVANLGALDKWLRGVHKIGQSPIKKPLQDMSTTELSKVITALENMVFKKNC</sequence>
<gene>
    <name evidence="1" type="ORF">C1A40_03055</name>
</gene>
<protein>
    <submittedName>
        <fullName evidence="1">Uncharacterized protein</fullName>
    </submittedName>
</protein>
<evidence type="ECO:0000313" key="1">
    <source>
        <dbReference type="EMBL" id="AUS04513.1"/>
    </source>
</evidence>
<dbReference type="OrthoDB" id="1150496at2"/>
<accession>A0A2I7SF30</accession>
<proteinExistence type="predicted"/>
<keyword evidence="2" id="KW-1185">Reference proteome</keyword>
<evidence type="ECO:0000313" key="2">
    <source>
        <dbReference type="Proteomes" id="UP000236592"/>
    </source>
</evidence>
<dbReference type="KEGG" id="taj:C1A40_03055"/>
<dbReference type="Proteomes" id="UP000236592">
    <property type="component" value="Chromosome"/>
</dbReference>
<organism evidence="1 2">
    <name type="scientific">Pseudotamlana carrageenivorans</name>
    <dbReference type="NCBI Taxonomy" id="2069432"/>
    <lineage>
        <taxon>Bacteria</taxon>
        <taxon>Pseudomonadati</taxon>
        <taxon>Bacteroidota</taxon>
        <taxon>Flavobacteriia</taxon>
        <taxon>Flavobacteriales</taxon>
        <taxon>Flavobacteriaceae</taxon>
        <taxon>Pseudotamlana</taxon>
    </lineage>
</organism>
<name>A0A2I7SF30_9FLAO</name>
<reference evidence="2" key="1">
    <citation type="submission" date="2018-01" db="EMBL/GenBank/DDBJ databases">
        <title>Complete genome of Tamlana sp. UJ94.</title>
        <authorList>
            <person name="Jung J."/>
            <person name="Chung D."/>
            <person name="Bae S.S."/>
            <person name="Baek K."/>
        </authorList>
    </citation>
    <scope>NUCLEOTIDE SEQUENCE [LARGE SCALE GENOMIC DNA]</scope>
    <source>
        <strain evidence="2">UJ94</strain>
    </source>
</reference>